<dbReference type="RefSeq" id="WP_263339032.1">
    <property type="nucleotide sequence ID" value="NZ_JAGSYH010000005.1"/>
</dbReference>
<dbReference type="Pfam" id="PF03965">
    <property type="entry name" value="Penicillinase_R"/>
    <property type="match status" value="1"/>
</dbReference>
<keyword evidence="6" id="KW-1185">Reference proteome</keyword>
<evidence type="ECO:0000256" key="3">
    <source>
        <dbReference type="ARBA" id="ARBA00023125"/>
    </source>
</evidence>
<dbReference type="InterPro" id="IPR005650">
    <property type="entry name" value="BlaI_family"/>
</dbReference>
<dbReference type="Gene3D" id="1.10.10.10">
    <property type="entry name" value="Winged helix-like DNA-binding domain superfamily/Winged helix DNA-binding domain"/>
    <property type="match status" value="1"/>
</dbReference>
<keyword evidence="4" id="KW-0804">Transcription</keyword>
<keyword evidence="3" id="KW-0238">DNA-binding</keyword>
<proteinExistence type="inferred from homology"/>
<protein>
    <submittedName>
        <fullName evidence="5">BlaI/MecI/CopY family transcriptional regulator</fullName>
    </submittedName>
</protein>
<comment type="caution">
    <text evidence="5">The sequence shown here is derived from an EMBL/GenBank/DDBJ whole genome shotgun (WGS) entry which is preliminary data.</text>
</comment>
<dbReference type="SUPFAM" id="SSF46785">
    <property type="entry name" value="Winged helix' DNA-binding domain"/>
    <property type="match status" value="1"/>
</dbReference>
<dbReference type="EMBL" id="JBHSPH010000003">
    <property type="protein sequence ID" value="MFC5862907.1"/>
    <property type="molecule type" value="Genomic_DNA"/>
</dbReference>
<evidence type="ECO:0000256" key="1">
    <source>
        <dbReference type="ARBA" id="ARBA00011046"/>
    </source>
</evidence>
<dbReference type="InterPro" id="IPR036390">
    <property type="entry name" value="WH_DNA-bd_sf"/>
</dbReference>
<dbReference type="PIRSF" id="PIRSF019455">
    <property type="entry name" value="CopR_AtkY"/>
    <property type="match status" value="1"/>
</dbReference>
<evidence type="ECO:0000313" key="6">
    <source>
        <dbReference type="Proteomes" id="UP001596091"/>
    </source>
</evidence>
<sequence length="128" mass="14587">MAAVRLTKFEMEIMEALWAKGEASIREIQESLQGRKRPGYTTVQKMVYRLEEKKVLRRVRKVGNFHLFAATLTRKSAQRRWVNDLLAIFGGESRPVMAHLIGAGKLTLEDIEFAEQALKKANLGGKEE</sequence>
<evidence type="ECO:0000313" key="5">
    <source>
        <dbReference type="EMBL" id="MFC5862907.1"/>
    </source>
</evidence>
<evidence type="ECO:0000256" key="4">
    <source>
        <dbReference type="ARBA" id="ARBA00023163"/>
    </source>
</evidence>
<organism evidence="5 6">
    <name type="scientific">Acidicapsa dinghuensis</name>
    <dbReference type="NCBI Taxonomy" id="2218256"/>
    <lineage>
        <taxon>Bacteria</taxon>
        <taxon>Pseudomonadati</taxon>
        <taxon>Acidobacteriota</taxon>
        <taxon>Terriglobia</taxon>
        <taxon>Terriglobales</taxon>
        <taxon>Acidobacteriaceae</taxon>
        <taxon>Acidicapsa</taxon>
    </lineage>
</organism>
<accession>A0ABW1EGE8</accession>
<reference evidence="6" key="1">
    <citation type="journal article" date="2019" name="Int. J. Syst. Evol. Microbiol.">
        <title>The Global Catalogue of Microorganisms (GCM) 10K type strain sequencing project: providing services to taxonomists for standard genome sequencing and annotation.</title>
        <authorList>
            <consortium name="The Broad Institute Genomics Platform"/>
            <consortium name="The Broad Institute Genome Sequencing Center for Infectious Disease"/>
            <person name="Wu L."/>
            <person name="Ma J."/>
        </authorList>
    </citation>
    <scope>NUCLEOTIDE SEQUENCE [LARGE SCALE GENOMIC DNA]</scope>
    <source>
        <strain evidence="6">JCM 4087</strain>
    </source>
</reference>
<keyword evidence="2" id="KW-0805">Transcription regulation</keyword>
<evidence type="ECO:0000256" key="2">
    <source>
        <dbReference type="ARBA" id="ARBA00023015"/>
    </source>
</evidence>
<dbReference type="Proteomes" id="UP001596091">
    <property type="component" value="Unassembled WGS sequence"/>
</dbReference>
<comment type="similarity">
    <text evidence="1">Belongs to the BlaI transcriptional regulatory family.</text>
</comment>
<name>A0ABW1EGE8_9BACT</name>
<dbReference type="InterPro" id="IPR036388">
    <property type="entry name" value="WH-like_DNA-bd_sf"/>
</dbReference>
<gene>
    <name evidence="5" type="ORF">ACFPT7_11435</name>
</gene>